<sequence length="111" mass="12506">MGFDLQSAGVYRIQNFSLLTFCRLYLPRDSDPHQLFKLAVLLLPESLSAYLVHSRPISLPLSEKDCMLADSRLAVHRHRLFVIPNTANINANAACSFVNRDSSMVIIFLKA</sequence>
<gene>
    <name evidence="1" type="ORF">V22_24200</name>
</gene>
<evidence type="ECO:0000313" key="2">
    <source>
        <dbReference type="Proteomes" id="UP000319976"/>
    </source>
</evidence>
<dbReference type="KEGG" id="chya:V22_24200"/>
<organism evidence="1 2">
    <name type="scientific">Calycomorphotria hydatis</name>
    <dbReference type="NCBI Taxonomy" id="2528027"/>
    <lineage>
        <taxon>Bacteria</taxon>
        <taxon>Pseudomonadati</taxon>
        <taxon>Planctomycetota</taxon>
        <taxon>Planctomycetia</taxon>
        <taxon>Planctomycetales</taxon>
        <taxon>Planctomycetaceae</taxon>
        <taxon>Calycomorphotria</taxon>
    </lineage>
</organism>
<reference evidence="1 2" key="1">
    <citation type="submission" date="2019-02" db="EMBL/GenBank/DDBJ databases">
        <title>Deep-cultivation of Planctomycetes and their phenomic and genomic characterization uncovers novel biology.</title>
        <authorList>
            <person name="Wiegand S."/>
            <person name="Jogler M."/>
            <person name="Boedeker C."/>
            <person name="Pinto D."/>
            <person name="Vollmers J."/>
            <person name="Rivas-Marin E."/>
            <person name="Kohn T."/>
            <person name="Peeters S.H."/>
            <person name="Heuer A."/>
            <person name="Rast P."/>
            <person name="Oberbeckmann S."/>
            <person name="Bunk B."/>
            <person name="Jeske O."/>
            <person name="Meyerdierks A."/>
            <person name="Storesund J.E."/>
            <person name="Kallscheuer N."/>
            <person name="Luecker S."/>
            <person name="Lage O.M."/>
            <person name="Pohl T."/>
            <person name="Merkel B.J."/>
            <person name="Hornburger P."/>
            <person name="Mueller R.-W."/>
            <person name="Bruemmer F."/>
            <person name="Labrenz M."/>
            <person name="Spormann A.M."/>
            <person name="Op den Camp H."/>
            <person name="Overmann J."/>
            <person name="Amann R."/>
            <person name="Jetten M.S.M."/>
            <person name="Mascher T."/>
            <person name="Medema M.H."/>
            <person name="Devos D.P."/>
            <person name="Kaster A.-K."/>
            <person name="Ovreas L."/>
            <person name="Rohde M."/>
            <person name="Galperin M.Y."/>
            <person name="Jogler C."/>
        </authorList>
    </citation>
    <scope>NUCLEOTIDE SEQUENCE [LARGE SCALE GENOMIC DNA]</scope>
    <source>
        <strain evidence="1 2">V22</strain>
    </source>
</reference>
<evidence type="ECO:0000313" key="1">
    <source>
        <dbReference type="EMBL" id="QDT65173.1"/>
    </source>
</evidence>
<protein>
    <submittedName>
        <fullName evidence="1">Uncharacterized protein</fullName>
    </submittedName>
</protein>
<dbReference type="AlphaFoldDB" id="A0A517T9Y3"/>
<dbReference type="EMBL" id="CP036316">
    <property type="protein sequence ID" value="QDT65173.1"/>
    <property type="molecule type" value="Genomic_DNA"/>
</dbReference>
<name>A0A517T9Y3_9PLAN</name>
<proteinExistence type="predicted"/>
<keyword evidence="2" id="KW-1185">Reference proteome</keyword>
<dbReference type="Proteomes" id="UP000319976">
    <property type="component" value="Chromosome"/>
</dbReference>
<accession>A0A517T9Y3</accession>